<evidence type="ECO:0000256" key="5">
    <source>
        <dbReference type="ARBA" id="ARBA00022792"/>
    </source>
</evidence>
<keyword evidence="4" id="KW-0679">Respiratory chain</keyword>
<dbReference type="InterPro" id="IPR036544">
    <property type="entry name" value="QCR7_sf"/>
</dbReference>
<evidence type="ECO:0000256" key="9">
    <source>
        <dbReference type="SAM" id="MobiDB-lite"/>
    </source>
</evidence>
<organism evidence="10 11">
    <name type="scientific">Globisporangium ultimum (strain ATCC 200006 / CBS 805.95 / DAOM BR144)</name>
    <name type="common">Pythium ultimum</name>
    <dbReference type="NCBI Taxonomy" id="431595"/>
    <lineage>
        <taxon>Eukaryota</taxon>
        <taxon>Sar</taxon>
        <taxon>Stramenopiles</taxon>
        <taxon>Oomycota</taxon>
        <taxon>Peronosporomycetes</taxon>
        <taxon>Pythiales</taxon>
        <taxon>Pythiaceae</taxon>
        <taxon>Globisporangium</taxon>
    </lineage>
</organism>
<evidence type="ECO:0000256" key="1">
    <source>
        <dbReference type="ARBA" id="ARBA00004443"/>
    </source>
</evidence>
<evidence type="ECO:0000256" key="6">
    <source>
        <dbReference type="ARBA" id="ARBA00022982"/>
    </source>
</evidence>
<dbReference type="InterPro" id="IPR003197">
    <property type="entry name" value="QCR7"/>
</dbReference>
<dbReference type="EnsemblProtists" id="PYU1_T001854">
    <property type="protein sequence ID" value="PYU1_T001854"/>
    <property type="gene ID" value="PYU1_G001852"/>
</dbReference>
<keyword evidence="8" id="KW-0472">Membrane</keyword>
<dbReference type="InParanoid" id="K3WA63"/>
<protein>
    <recommendedName>
        <fullName evidence="12">Cytochrome b-c1 complex subunit 7</fullName>
    </recommendedName>
</protein>
<evidence type="ECO:0000256" key="4">
    <source>
        <dbReference type="ARBA" id="ARBA00022660"/>
    </source>
</evidence>
<dbReference type="VEuPathDB" id="FungiDB:PYU1_G001852"/>
<evidence type="ECO:0000256" key="2">
    <source>
        <dbReference type="ARBA" id="ARBA00008554"/>
    </source>
</evidence>
<dbReference type="Proteomes" id="UP000019132">
    <property type="component" value="Unassembled WGS sequence"/>
</dbReference>
<comment type="similarity">
    <text evidence="2">Belongs to the UQCRB/QCR7 family.</text>
</comment>
<reference evidence="11" key="2">
    <citation type="submission" date="2010-04" db="EMBL/GenBank/DDBJ databases">
        <authorList>
            <person name="Buell R."/>
            <person name="Hamilton J."/>
            <person name="Hostetler J."/>
        </authorList>
    </citation>
    <scope>NUCLEOTIDE SEQUENCE [LARGE SCALE GENOMIC DNA]</scope>
    <source>
        <strain evidence="11">DAOM:BR144</strain>
    </source>
</reference>
<accession>K3WA63</accession>
<reference evidence="11" key="1">
    <citation type="journal article" date="2010" name="Genome Biol.">
        <title>Genome sequence of the necrotrophic plant pathogen Pythium ultimum reveals original pathogenicity mechanisms and effector repertoire.</title>
        <authorList>
            <person name="Levesque C.A."/>
            <person name="Brouwer H."/>
            <person name="Cano L."/>
            <person name="Hamilton J.P."/>
            <person name="Holt C."/>
            <person name="Huitema E."/>
            <person name="Raffaele S."/>
            <person name="Robideau G.P."/>
            <person name="Thines M."/>
            <person name="Win J."/>
            <person name="Zerillo M.M."/>
            <person name="Beakes G.W."/>
            <person name="Boore J.L."/>
            <person name="Busam D."/>
            <person name="Dumas B."/>
            <person name="Ferriera S."/>
            <person name="Fuerstenberg S.I."/>
            <person name="Gachon C.M."/>
            <person name="Gaulin E."/>
            <person name="Govers F."/>
            <person name="Grenville-Briggs L."/>
            <person name="Horner N."/>
            <person name="Hostetler J."/>
            <person name="Jiang R.H."/>
            <person name="Johnson J."/>
            <person name="Krajaejun T."/>
            <person name="Lin H."/>
            <person name="Meijer H.J."/>
            <person name="Moore B."/>
            <person name="Morris P."/>
            <person name="Phuntmart V."/>
            <person name="Puiu D."/>
            <person name="Shetty J."/>
            <person name="Stajich J.E."/>
            <person name="Tripathy S."/>
            <person name="Wawra S."/>
            <person name="van West P."/>
            <person name="Whitty B.R."/>
            <person name="Coutinho P.M."/>
            <person name="Henrissat B."/>
            <person name="Martin F."/>
            <person name="Thomas P.D."/>
            <person name="Tyler B.M."/>
            <person name="De Vries R.P."/>
            <person name="Kamoun S."/>
            <person name="Yandell M."/>
            <person name="Tisserat N."/>
            <person name="Buell C.R."/>
        </authorList>
    </citation>
    <scope>NUCLEOTIDE SEQUENCE</scope>
    <source>
        <strain evidence="11">DAOM:BR144</strain>
    </source>
</reference>
<dbReference type="GO" id="GO:0005743">
    <property type="term" value="C:mitochondrial inner membrane"/>
    <property type="evidence" value="ECO:0007669"/>
    <property type="project" value="UniProtKB-SubCell"/>
</dbReference>
<comment type="subcellular location">
    <subcellularLocation>
        <location evidence="1">Mitochondrion inner membrane</location>
        <topology evidence="1">Peripheral membrane protein</topology>
        <orientation evidence="1">Matrix side</orientation>
    </subcellularLocation>
</comment>
<evidence type="ECO:0000256" key="8">
    <source>
        <dbReference type="ARBA" id="ARBA00023136"/>
    </source>
</evidence>
<dbReference type="Gene3D" id="1.10.1090.10">
    <property type="entry name" value="Cytochrome b-c1 complex subunit 7"/>
    <property type="match status" value="1"/>
</dbReference>
<dbReference type="Pfam" id="PF02271">
    <property type="entry name" value="UCR_14kD"/>
    <property type="match status" value="1"/>
</dbReference>
<reference evidence="10" key="3">
    <citation type="submission" date="2015-02" db="UniProtKB">
        <authorList>
            <consortium name="EnsemblProtists"/>
        </authorList>
    </citation>
    <scope>IDENTIFICATION</scope>
    <source>
        <strain evidence="10">DAOM BR144</strain>
    </source>
</reference>
<name>K3WA63_GLOUD</name>
<dbReference type="HOGENOM" id="CLU_046217_0_0_1"/>
<keyword evidence="7" id="KW-0496">Mitochondrion</keyword>
<dbReference type="GO" id="GO:0006122">
    <property type="term" value="P:mitochondrial electron transport, ubiquinol to cytochrome c"/>
    <property type="evidence" value="ECO:0007669"/>
    <property type="project" value="InterPro"/>
</dbReference>
<feature type="region of interest" description="Disordered" evidence="9">
    <location>
        <begin position="241"/>
        <end position="294"/>
    </location>
</feature>
<dbReference type="GO" id="GO:0045275">
    <property type="term" value="C:respiratory chain complex III"/>
    <property type="evidence" value="ECO:0007669"/>
    <property type="project" value="InterPro"/>
</dbReference>
<sequence>MSGIVARVAGLYQKSVGKTLKMYGLKYDDALVDTAAVQEALHWVSKDEYTSRTRRIARAADCSMKRTYLPEEIQSIQKPLDAYLVHHIETAEDLANERAELTRWKRFWWSDPSTHFRPASAPPVRFKPAFNHAHENASQQQQHNPKAAAAMSISYLKAAAEKKKARDREFALELQREETEYRKKITLKIDQANKILLHAGSKKSFALAPDREGVHMIKIFDPPANDRAVPFEKLATVPIGQARPSSATPGRPLTAAVPGGNGTKAKGSADASRASIKPTHHHSTTRTSAMGTRPSSARDLFAGAAHYRQYQDSGPFDRPSSSSKRAMMAAGSKAPDRSQIQDELKSVLAGTIDLTKVLQDQLHELKLKGWNFASRGTAPAAQ</sequence>
<evidence type="ECO:0000256" key="3">
    <source>
        <dbReference type="ARBA" id="ARBA00022448"/>
    </source>
</evidence>
<evidence type="ECO:0000313" key="10">
    <source>
        <dbReference type="EnsemblProtists" id="PYU1_T001854"/>
    </source>
</evidence>
<dbReference type="EMBL" id="GL376634">
    <property type="status" value="NOT_ANNOTATED_CDS"/>
    <property type="molecule type" value="Genomic_DNA"/>
</dbReference>
<dbReference type="STRING" id="431595.K3WA63"/>
<dbReference type="AlphaFoldDB" id="K3WA63"/>
<dbReference type="SUPFAM" id="SSF81524">
    <property type="entry name" value="14 kDa protein of cytochrome bc1 complex (Ubiquinol-cytochrome c reductase)"/>
    <property type="match status" value="1"/>
</dbReference>
<proteinExistence type="inferred from homology"/>
<evidence type="ECO:0000313" key="11">
    <source>
        <dbReference type="Proteomes" id="UP000019132"/>
    </source>
</evidence>
<feature type="compositionally biased region" description="Polar residues" evidence="9">
    <location>
        <begin position="285"/>
        <end position="294"/>
    </location>
</feature>
<feature type="region of interest" description="Disordered" evidence="9">
    <location>
        <begin position="310"/>
        <end position="339"/>
    </location>
</feature>
<dbReference type="eggNOG" id="KOG3440">
    <property type="taxonomic scope" value="Eukaryota"/>
</dbReference>
<dbReference type="OMA" id="VLEGTIM"/>
<keyword evidence="6" id="KW-0249">Electron transport</keyword>
<keyword evidence="11" id="KW-1185">Reference proteome</keyword>
<keyword evidence="5" id="KW-0999">Mitochondrion inner membrane</keyword>
<dbReference type="PANTHER" id="PTHR12022:SF0">
    <property type="entry name" value="CYTOCHROME B-C1 COMPLEX SUBUNIT 7"/>
    <property type="match status" value="1"/>
</dbReference>
<dbReference type="PANTHER" id="PTHR12022">
    <property type="entry name" value="UBIQUINOL-CYTOCHROME C REDUCTASE COMPLEX 14 KD PROTEIN"/>
    <property type="match status" value="1"/>
</dbReference>
<keyword evidence="3" id="KW-0813">Transport</keyword>
<evidence type="ECO:0000256" key="7">
    <source>
        <dbReference type="ARBA" id="ARBA00023128"/>
    </source>
</evidence>
<evidence type="ECO:0008006" key="12">
    <source>
        <dbReference type="Google" id="ProtNLM"/>
    </source>
</evidence>